<dbReference type="Gene3D" id="1.10.1200.120">
    <property type="entry name" value="Large-conductance mechanosensitive channel, MscL, domain 1"/>
    <property type="match status" value="1"/>
</dbReference>
<sequence length="130" mass="13983">MANKTLEGLKDFLLRGNLIELAVAVIMGTTFGAVVTAFTDLLLDIIGKFFGTPNFSQVAVGGVNLGAFLSALFTFLLTGIVIYFFVITPFNRLSDLTKKKDEAPAPPVATSEDLLAEIRDLLKAQADKQS</sequence>
<keyword evidence="3" id="KW-1003">Cell membrane</keyword>
<keyword evidence="8" id="KW-0407">Ion channel</keyword>
<reference evidence="10 11" key="1">
    <citation type="submission" date="2011-05" db="EMBL/GenBank/DDBJ databases">
        <title>Whole genome sequence of Microlunatus phosphovorus NM-1.</title>
        <authorList>
            <person name="Hosoyama A."/>
            <person name="Sasaki K."/>
            <person name="Harada T."/>
            <person name="Igarashi R."/>
            <person name="Kawakoshi A."/>
            <person name="Sasagawa M."/>
            <person name="Fukada J."/>
            <person name="Nakamura S."/>
            <person name="Katano Y."/>
            <person name="Hanada S."/>
            <person name="Kamagata Y."/>
            <person name="Nakamura N."/>
            <person name="Yamazaki S."/>
            <person name="Fujita N."/>
        </authorList>
    </citation>
    <scope>NUCLEOTIDE SEQUENCE [LARGE SCALE GENOMIC DNA]</scope>
    <source>
        <strain evidence="11">ATCC 700054 / DSM 10555 / JCM 9379 / NBRC 101784 / NCIMB 13414 / VKM Ac-1990 / NM-1</strain>
    </source>
</reference>
<dbReference type="PANTHER" id="PTHR30266">
    <property type="entry name" value="MECHANOSENSITIVE CHANNEL MSCL"/>
    <property type="match status" value="1"/>
</dbReference>
<keyword evidence="11" id="KW-1185">Reference proteome</keyword>
<dbReference type="STRING" id="1032480.MLP_45990"/>
<organism evidence="10 11">
    <name type="scientific">Microlunatus phosphovorus (strain ATCC 700054 / DSM 10555 / JCM 9379 / NBRC 101784 / NCIMB 13414 / VKM Ac-1990 / NM-1)</name>
    <dbReference type="NCBI Taxonomy" id="1032480"/>
    <lineage>
        <taxon>Bacteria</taxon>
        <taxon>Bacillati</taxon>
        <taxon>Actinomycetota</taxon>
        <taxon>Actinomycetes</taxon>
        <taxon>Propionibacteriales</taxon>
        <taxon>Propionibacteriaceae</taxon>
        <taxon>Microlunatus</taxon>
    </lineage>
</organism>
<dbReference type="EMBL" id="AP012204">
    <property type="protein sequence ID" value="BAK37613.1"/>
    <property type="molecule type" value="Genomic_DNA"/>
</dbReference>
<evidence type="ECO:0000256" key="9">
    <source>
        <dbReference type="SAM" id="Phobius"/>
    </source>
</evidence>
<feature type="transmembrane region" description="Helical" evidence="9">
    <location>
        <begin position="21"/>
        <end position="43"/>
    </location>
</feature>
<dbReference type="GO" id="GO:0008381">
    <property type="term" value="F:mechanosensitive monoatomic ion channel activity"/>
    <property type="evidence" value="ECO:0007669"/>
    <property type="project" value="InterPro"/>
</dbReference>
<keyword evidence="4 9" id="KW-0812">Transmembrane</keyword>
<keyword evidence="7 9" id="KW-0472">Membrane</keyword>
<dbReference type="AlphaFoldDB" id="F5XE65"/>
<evidence type="ECO:0000256" key="4">
    <source>
        <dbReference type="ARBA" id="ARBA00022692"/>
    </source>
</evidence>
<proteinExistence type="predicted"/>
<name>F5XE65_MICPN</name>
<dbReference type="InterPro" id="IPR001185">
    <property type="entry name" value="MS_channel"/>
</dbReference>
<evidence type="ECO:0000256" key="1">
    <source>
        <dbReference type="ARBA" id="ARBA00004141"/>
    </source>
</evidence>
<evidence type="ECO:0000313" key="11">
    <source>
        <dbReference type="Proteomes" id="UP000007947"/>
    </source>
</evidence>
<evidence type="ECO:0000256" key="6">
    <source>
        <dbReference type="ARBA" id="ARBA00023065"/>
    </source>
</evidence>
<dbReference type="InterPro" id="IPR036019">
    <property type="entry name" value="MscL_channel"/>
</dbReference>
<dbReference type="PANTHER" id="PTHR30266:SF2">
    <property type="entry name" value="LARGE-CONDUCTANCE MECHANOSENSITIVE CHANNEL"/>
    <property type="match status" value="1"/>
</dbReference>
<evidence type="ECO:0000256" key="7">
    <source>
        <dbReference type="ARBA" id="ARBA00023136"/>
    </source>
</evidence>
<dbReference type="Pfam" id="PF01741">
    <property type="entry name" value="MscL"/>
    <property type="match status" value="1"/>
</dbReference>
<gene>
    <name evidence="10" type="primary">mscL</name>
    <name evidence="10" type="ordered locus">MLP_45990</name>
</gene>
<protein>
    <submittedName>
        <fullName evidence="10">Large-conductance mechanosensitive channel</fullName>
    </submittedName>
</protein>
<dbReference type="Proteomes" id="UP000007947">
    <property type="component" value="Chromosome"/>
</dbReference>
<keyword evidence="6" id="KW-0406">Ion transport</keyword>
<dbReference type="RefSeq" id="WP_013865444.1">
    <property type="nucleotide sequence ID" value="NC_015635.1"/>
</dbReference>
<evidence type="ECO:0000256" key="5">
    <source>
        <dbReference type="ARBA" id="ARBA00022989"/>
    </source>
</evidence>
<evidence type="ECO:0000256" key="8">
    <source>
        <dbReference type="ARBA" id="ARBA00023303"/>
    </source>
</evidence>
<keyword evidence="5 9" id="KW-1133">Transmembrane helix</keyword>
<dbReference type="NCBIfam" id="TIGR00220">
    <property type="entry name" value="mscL"/>
    <property type="match status" value="1"/>
</dbReference>
<dbReference type="KEGG" id="mph:MLP_45990"/>
<dbReference type="SUPFAM" id="SSF81330">
    <property type="entry name" value="Gated mechanosensitive channel"/>
    <property type="match status" value="1"/>
</dbReference>
<dbReference type="eggNOG" id="COG1970">
    <property type="taxonomic scope" value="Bacteria"/>
</dbReference>
<accession>F5XE65</accession>
<dbReference type="HOGENOM" id="CLU_095787_1_0_11"/>
<evidence type="ECO:0000256" key="3">
    <source>
        <dbReference type="ARBA" id="ARBA00022475"/>
    </source>
</evidence>
<evidence type="ECO:0000256" key="2">
    <source>
        <dbReference type="ARBA" id="ARBA00022448"/>
    </source>
</evidence>
<evidence type="ECO:0000313" key="10">
    <source>
        <dbReference type="EMBL" id="BAK37613.1"/>
    </source>
</evidence>
<keyword evidence="2" id="KW-0813">Transport</keyword>
<dbReference type="GO" id="GO:0016020">
    <property type="term" value="C:membrane"/>
    <property type="evidence" value="ECO:0007669"/>
    <property type="project" value="UniProtKB-SubCell"/>
</dbReference>
<feature type="transmembrane region" description="Helical" evidence="9">
    <location>
        <begin position="63"/>
        <end position="90"/>
    </location>
</feature>
<dbReference type="InterPro" id="IPR037673">
    <property type="entry name" value="MSC/AndL"/>
</dbReference>
<comment type="subcellular location">
    <subcellularLocation>
        <location evidence="1">Membrane</location>
        <topology evidence="1">Multi-pass membrane protein</topology>
    </subcellularLocation>
</comment>
<dbReference type="OrthoDB" id="9810350at2"/>